<organism evidence="4 5">
    <name type="scientific">Nocardia jiangxiensis</name>
    <dbReference type="NCBI Taxonomy" id="282685"/>
    <lineage>
        <taxon>Bacteria</taxon>
        <taxon>Bacillati</taxon>
        <taxon>Actinomycetota</taxon>
        <taxon>Actinomycetes</taxon>
        <taxon>Mycobacteriales</taxon>
        <taxon>Nocardiaceae</taxon>
        <taxon>Nocardia</taxon>
    </lineage>
</organism>
<proteinExistence type="predicted"/>
<feature type="domain" description="HTH luxR-type" evidence="3">
    <location>
        <begin position="508"/>
        <end position="573"/>
    </location>
</feature>
<evidence type="ECO:0000256" key="1">
    <source>
        <dbReference type="ARBA" id="ARBA00022741"/>
    </source>
</evidence>
<comment type="caution">
    <text evidence="4">The sequence shown here is derived from an EMBL/GenBank/DDBJ whole genome shotgun (WGS) entry which is preliminary data.</text>
</comment>
<dbReference type="Pfam" id="PF13191">
    <property type="entry name" value="AAA_16"/>
    <property type="match status" value="1"/>
</dbReference>
<dbReference type="RefSeq" id="WP_387404472.1">
    <property type="nucleotide sequence ID" value="NZ_JBIAQY010000006.1"/>
</dbReference>
<dbReference type="EMBL" id="JBIAQY010000006">
    <property type="protein sequence ID" value="MFF3569928.1"/>
    <property type="molecule type" value="Genomic_DNA"/>
</dbReference>
<dbReference type="Gene3D" id="3.40.50.300">
    <property type="entry name" value="P-loop containing nucleotide triphosphate hydrolases"/>
    <property type="match status" value="1"/>
</dbReference>
<dbReference type="PRINTS" id="PR00038">
    <property type="entry name" value="HTHLUXR"/>
</dbReference>
<dbReference type="Pfam" id="PF00196">
    <property type="entry name" value="GerE"/>
    <property type="match status" value="1"/>
</dbReference>
<dbReference type="Gene3D" id="1.10.10.10">
    <property type="entry name" value="Winged helix-like DNA-binding domain superfamily/Winged helix DNA-binding domain"/>
    <property type="match status" value="1"/>
</dbReference>
<dbReference type="Proteomes" id="UP001601992">
    <property type="component" value="Unassembled WGS sequence"/>
</dbReference>
<evidence type="ECO:0000313" key="4">
    <source>
        <dbReference type="EMBL" id="MFF3569928.1"/>
    </source>
</evidence>
<name>A0ABW6S0V5_9NOCA</name>
<dbReference type="PANTHER" id="PTHR16305">
    <property type="entry name" value="TESTICULAR SOLUBLE ADENYLYL CYCLASE"/>
    <property type="match status" value="1"/>
</dbReference>
<dbReference type="InterPro" id="IPR027417">
    <property type="entry name" value="P-loop_NTPase"/>
</dbReference>
<dbReference type="PROSITE" id="PS00622">
    <property type="entry name" value="HTH_LUXR_1"/>
    <property type="match status" value="1"/>
</dbReference>
<dbReference type="PROSITE" id="PS50043">
    <property type="entry name" value="HTH_LUXR_2"/>
    <property type="match status" value="1"/>
</dbReference>
<sequence>MTAIEPLEQAAPLVGRRTEIERIAALIDRVVTDRGGAFVLIEGEPGIGKTSLLHSAVGMAATAGMRVLLGAATEADQSIPGAAIGSCVALGDRDGGADGYRLGSLFEDADPRRPVSELAATAAISDLLSQWCADGPVAVLVDDIHWADAASLSVLRWLGVAVDSMPLLVVVAMRPYPLGPGLPRLLSEFDAVGARRMSLGPLADADVTRLVEQSLGTPPGPQLDALIAGAAGNPLYLTDLLHGPTSVEPGAGLSDALAATIARRLDFLPESARHTLEVAAALTPRIDPVKLAEILGISLIDVWNEIRTAVEARVLVHDGDELVFRHDLIRRVLAEQVSPSIRETLRRHVEVAGLHLMRIAEPAASAGEAAGRPTPPTAAVDRVAELIAGTVAAAAAESLVESLSAPSDPTTVRLFRGLADGDVDVVAEAVAEFARSERPRFAALAGENLAEMLVRNGRTAEARTALETAVRRYEELDAVPETARVQARLRELGVRRGARGPRGPHGRPKTGWDALTVTEEKVAVQVAQGCSNAEIAEKMFLSRRTVQTHVSNILSKLGLRSRVQVAVAYAQPR</sequence>
<dbReference type="CDD" id="cd06170">
    <property type="entry name" value="LuxR_C_like"/>
    <property type="match status" value="1"/>
</dbReference>
<dbReference type="SUPFAM" id="SSF52540">
    <property type="entry name" value="P-loop containing nucleoside triphosphate hydrolases"/>
    <property type="match status" value="1"/>
</dbReference>
<dbReference type="PANTHER" id="PTHR16305:SF35">
    <property type="entry name" value="TRANSCRIPTIONAL ACTIVATOR DOMAIN"/>
    <property type="match status" value="1"/>
</dbReference>
<protein>
    <submittedName>
        <fullName evidence="4">AAA family ATPase</fullName>
    </submittedName>
</protein>
<evidence type="ECO:0000259" key="3">
    <source>
        <dbReference type="PROSITE" id="PS50043"/>
    </source>
</evidence>
<evidence type="ECO:0000313" key="5">
    <source>
        <dbReference type="Proteomes" id="UP001601992"/>
    </source>
</evidence>
<dbReference type="SUPFAM" id="SSF46894">
    <property type="entry name" value="C-terminal effector domain of the bipartite response regulators"/>
    <property type="match status" value="1"/>
</dbReference>
<accession>A0ABW6S0V5</accession>
<keyword evidence="1" id="KW-0547">Nucleotide-binding</keyword>
<dbReference type="SMART" id="SM00421">
    <property type="entry name" value="HTH_LUXR"/>
    <property type="match status" value="1"/>
</dbReference>
<keyword evidence="5" id="KW-1185">Reference proteome</keyword>
<keyword evidence="2" id="KW-0067">ATP-binding</keyword>
<dbReference type="InterPro" id="IPR016032">
    <property type="entry name" value="Sig_transdc_resp-reg_C-effctor"/>
</dbReference>
<dbReference type="InterPro" id="IPR000792">
    <property type="entry name" value="Tscrpt_reg_LuxR_C"/>
</dbReference>
<reference evidence="4 5" key="1">
    <citation type="submission" date="2024-10" db="EMBL/GenBank/DDBJ databases">
        <title>The Natural Products Discovery Center: Release of the First 8490 Sequenced Strains for Exploring Actinobacteria Biosynthetic Diversity.</title>
        <authorList>
            <person name="Kalkreuter E."/>
            <person name="Kautsar S.A."/>
            <person name="Yang D."/>
            <person name="Bader C.D."/>
            <person name="Teijaro C.N."/>
            <person name="Fluegel L."/>
            <person name="Davis C.M."/>
            <person name="Simpson J.R."/>
            <person name="Lauterbach L."/>
            <person name="Steele A.D."/>
            <person name="Gui C."/>
            <person name="Meng S."/>
            <person name="Li G."/>
            <person name="Viehrig K."/>
            <person name="Ye F."/>
            <person name="Su P."/>
            <person name="Kiefer A.F."/>
            <person name="Nichols A."/>
            <person name="Cepeda A.J."/>
            <person name="Yan W."/>
            <person name="Fan B."/>
            <person name="Jiang Y."/>
            <person name="Adhikari A."/>
            <person name="Zheng C.-J."/>
            <person name="Schuster L."/>
            <person name="Cowan T.M."/>
            <person name="Smanski M.J."/>
            <person name="Chevrette M.G."/>
            <person name="De Carvalho L.P.S."/>
            <person name="Shen B."/>
        </authorList>
    </citation>
    <scope>NUCLEOTIDE SEQUENCE [LARGE SCALE GENOMIC DNA]</scope>
    <source>
        <strain evidence="4 5">NPDC002593</strain>
    </source>
</reference>
<dbReference type="InterPro" id="IPR041664">
    <property type="entry name" value="AAA_16"/>
</dbReference>
<gene>
    <name evidence="4" type="ORF">ACFYXQ_19310</name>
</gene>
<evidence type="ECO:0000256" key="2">
    <source>
        <dbReference type="ARBA" id="ARBA00022840"/>
    </source>
</evidence>
<dbReference type="InterPro" id="IPR036388">
    <property type="entry name" value="WH-like_DNA-bd_sf"/>
</dbReference>